<protein>
    <submittedName>
        <fullName evidence="1">Uncharacterized protein</fullName>
    </submittedName>
</protein>
<evidence type="ECO:0000313" key="1">
    <source>
        <dbReference type="EMBL" id="OLP73265.1"/>
    </source>
</evidence>
<organism evidence="1 2">
    <name type="scientific">Symbiodinium microadriaticum</name>
    <name type="common">Dinoflagellate</name>
    <name type="synonym">Zooxanthella microadriatica</name>
    <dbReference type="NCBI Taxonomy" id="2951"/>
    <lineage>
        <taxon>Eukaryota</taxon>
        <taxon>Sar</taxon>
        <taxon>Alveolata</taxon>
        <taxon>Dinophyceae</taxon>
        <taxon>Suessiales</taxon>
        <taxon>Symbiodiniaceae</taxon>
        <taxon>Symbiodinium</taxon>
    </lineage>
</organism>
<gene>
    <name evidence="1" type="ORF">AK812_SmicGene47564</name>
</gene>
<dbReference type="AlphaFoldDB" id="A0A1Q9BRE7"/>
<keyword evidence="2" id="KW-1185">Reference proteome</keyword>
<dbReference type="EMBL" id="LSRX01005924">
    <property type="protein sequence ID" value="OLP73265.1"/>
    <property type="molecule type" value="Genomic_DNA"/>
</dbReference>
<proteinExistence type="predicted"/>
<accession>A0A1Q9BRE7</accession>
<dbReference type="Proteomes" id="UP000186817">
    <property type="component" value="Unassembled WGS sequence"/>
</dbReference>
<name>A0A1Q9BRE7_SYMMI</name>
<feature type="non-terminal residue" evidence="1">
    <location>
        <position position="39"/>
    </location>
</feature>
<reference evidence="1 2" key="1">
    <citation type="submission" date="2016-02" db="EMBL/GenBank/DDBJ databases">
        <title>Genome analysis of coral dinoflagellate symbionts highlights evolutionary adaptations to a symbiotic lifestyle.</title>
        <authorList>
            <person name="Aranda M."/>
            <person name="Li Y."/>
            <person name="Liew Y.J."/>
            <person name="Baumgarten S."/>
            <person name="Simakov O."/>
            <person name="Wilson M."/>
            <person name="Piel J."/>
            <person name="Ashoor H."/>
            <person name="Bougouffa S."/>
            <person name="Bajic V.B."/>
            <person name="Ryu T."/>
            <person name="Ravasi T."/>
            <person name="Bayer T."/>
            <person name="Micklem G."/>
            <person name="Kim H."/>
            <person name="Bhak J."/>
            <person name="Lajeunesse T.C."/>
            <person name="Voolstra C.R."/>
        </authorList>
    </citation>
    <scope>NUCLEOTIDE SEQUENCE [LARGE SCALE GENOMIC DNA]</scope>
    <source>
        <strain evidence="1 2">CCMP2467</strain>
    </source>
</reference>
<evidence type="ECO:0000313" key="2">
    <source>
        <dbReference type="Proteomes" id="UP000186817"/>
    </source>
</evidence>
<sequence>MLRWIMANAMWLELPEGAQELEIWYKYVRMAPPRSPEWE</sequence>
<comment type="caution">
    <text evidence="1">The sequence shown here is derived from an EMBL/GenBank/DDBJ whole genome shotgun (WGS) entry which is preliminary data.</text>
</comment>